<comment type="caution">
    <text evidence="8">The sequence shown here is derived from an EMBL/GenBank/DDBJ whole genome shotgun (WGS) entry which is preliminary data.</text>
</comment>
<feature type="compositionally biased region" description="Polar residues" evidence="6">
    <location>
        <begin position="1439"/>
        <end position="1460"/>
    </location>
</feature>
<keyword evidence="3" id="KW-0963">Cytoplasm</keyword>
<feature type="compositionally biased region" description="Low complexity" evidence="6">
    <location>
        <begin position="1425"/>
        <end position="1438"/>
    </location>
</feature>
<feature type="region of interest" description="Disordered" evidence="6">
    <location>
        <begin position="722"/>
        <end position="1619"/>
    </location>
</feature>
<feature type="compositionally biased region" description="Basic and acidic residues" evidence="6">
    <location>
        <begin position="811"/>
        <end position="829"/>
    </location>
</feature>
<dbReference type="EMBL" id="SRLO01000699">
    <property type="protein sequence ID" value="TNN48388.1"/>
    <property type="molecule type" value="Genomic_DNA"/>
</dbReference>
<feature type="compositionally biased region" description="Polar residues" evidence="6">
    <location>
        <begin position="1377"/>
        <end position="1387"/>
    </location>
</feature>
<evidence type="ECO:0000259" key="7">
    <source>
        <dbReference type="PROSITE" id="PS50309"/>
    </source>
</evidence>
<feature type="compositionally biased region" description="Low complexity" evidence="6">
    <location>
        <begin position="1265"/>
        <end position="1281"/>
    </location>
</feature>
<name>A0A4Z2G4C6_9TELE</name>
<feature type="region of interest" description="Disordered" evidence="6">
    <location>
        <begin position="443"/>
        <end position="474"/>
    </location>
</feature>
<feature type="compositionally biased region" description="Basic and acidic residues" evidence="6">
    <location>
        <begin position="114"/>
        <end position="134"/>
    </location>
</feature>
<comment type="subcellular location">
    <subcellularLocation>
        <location evidence="1">Cell projection</location>
    </subcellularLocation>
    <subcellularLocation>
        <location evidence="2">Cytoplasm</location>
    </subcellularLocation>
</comment>
<feature type="compositionally biased region" description="Basic and acidic residues" evidence="6">
    <location>
        <begin position="646"/>
        <end position="657"/>
    </location>
</feature>
<feature type="region of interest" description="Disordered" evidence="6">
    <location>
        <begin position="1633"/>
        <end position="1715"/>
    </location>
</feature>
<feature type="compositionally biased region" description="Polar residues" evidence="6">
    <location>
        <begin position="1155"/>
        <end position="1164"/>
    </location>
</feature>
<feature type="compositionally biased region" description="Polar residues" evidence="6">
    <location>
        <begin position="1317"/>
        <end position="1330"/>
    </location>
</feature>
<dbReference type="FunFam" id="3.10.20.230:FF:000006">
    <property type="entry name" value="Oxygen-regulated protein 1"/>
    <property type="match status" value="1"/>
</dbReference>
<feature type="region of interest" description="Disordered" evidence="6">
    <location>
        <begin position="1"/>
        <end position="27"/>
    </location>
</feature>
<feature type="compositionally biased region" description="Basic and acidic residues" evidence="6">
    <location>
        <begin position="1663"/>
        <end position="1678"/>
    </location>
</feature>
<evidence type="ECO:0000256" key="1">
    <source>
        <dbReference type="ARBA" id="ARBA00004316"/>
    </source>
</evidence>
<feature type="compositionally biased region" description="Low complexity" evidence="6">
    <location>
        <begin position="658"/>
        <end position="677"/>
    </location>
</feature>
<keyword evidence="4" id="KW-0677">Repeat</keyword>
<feature type="compositionally biased region" description="Polar residues" evidence="6">
    <location>
        <begin position="723"/>
        <end position="732"/>
    </location>
</feature>
<feature type="compositionally biased region" description="Low complexity" evidence="6">
    <location>
        <begin position="1468"/>
        <end position="1486"/>
    </location>
</feature>
<feature type="compositionally biased region" description="Low complexity" evidence="6">
    <location>
        <begin position="1532"/>
        <end position="1541"/>
    </location>
</feature>
<evidence type="ECO:0000313" key="8">
    <source>
        <dbReference type="EMBL" id="TNN48388.1"/>
    </source>
</evidence>
<dbReference type="Proteomes" id="UP000314294">
    <property type="component" value="Unassembled WGS sequence"/>
</dbReference>
<dbReference type="GO" id="GO:0042461">
    <property type="term" value="P:photoreceptor cell development"/>
    <property type="evidence" value="ECO:0007669"/>
    <property type="project" value="TreeGrafter"/>
</dbReference>
<feature type="compositionally biased region" description="Polar residues" evidence="6">
    <location>
        <begin position="916"/>
        <end position="939"/>
    </location>
</feature>
<feature type="compositionally biased region" description="Polar residues" evidence="6">
    <location>
        <begin position="1490"/>
        <end position="1501"/>
    </location>
</feature>
<sequence length="1745" mass="185541">MWDPHPPSKHASPLPPRPPSNSRPPARVTAAKRITFYKSGDSQFGGVRMAVHKRSFKCFDALLDDLSQKVPLPFGVRTVTTPRGIHAIKHLEQLQDGGCYLCSDRRHAKPVDMELAGKRPSVWHHDSRTPRRPESSSATPPGHSSRRRRRILLVKNSEPGTRRNVVLSRRATRSLRAFLDEASEVMQFHVRKLYTAEGRRIDSVQSLVACPGVLVCVGREAFSPVLVNFIRKSSEEKLPGLGSRSPGNGARSPAAQGARSPPHGAQSRASEYSEGPESKKNVNFGLETKKSIIHPRSDSSNRSARFSLSSEKSYGNGVSASSHARPAIMNDDIEKRVLVNKDGSLSVEMRVRFRLQNDQTIQWSTQVKKSPSLTHGCPLSQAEPHYLQQGQSESCSDPDSASFDPEGGDYSSQRQQRVLEGNNCPCCCQRLEQRYDLWENPAHRLRKPPAPPPHASSHTHTVMRHTHSSSSSSSCNSRRVVRCRTRVSDCGGGPEQSRLVQEEMFLTERVEHRVEVEQDEETHVEVCRVSRCCSRSEVDRRPLSRKSVADEEEERVASAISSSSHVLQSLKEDQDDELVPCASQCCHSDGASPRPTSQAPPDDEQTGDVSAGPVDSEEHKKGDEETGSRAVSATSSCHCGVAESHSTARAEETDRAPSSKSKTSRASCRSSKASAANSEEEGAADDEDEDVKRVLSSLFGHTELSLQSSSVCLDCGGCKREVNSNSGASQKSHLSKRASPKLSTPLSSQEIGSDSEDDGSEGSVSSTQSNRTNLTNNGRCSASSNVLTGSAPSEEIRAPRAASASSHKSNRSHESGCKGSGAEEKEEGRSPSAVSDRSDMSAKSSRTHKSNCSATETREEAEGENTVGRARSSLSDKSGVSAKTIVSVKIRPEEDATIERTPSALSVKPDKVQRPDSVQSAKSNGSAKSGTSHKSTCSHCASAVSPADEPKATGQEEGIEAKERAASVMSAKSNLSAKSDKSHKSTKAPERSLSPTSGTGEIGEGRAASQRSGRSVRSPISCKTNDDNVGLPSSEETEMPEDEQHRCESVTSARSASSAKSDRTNSPAKDTAKTGDRSLSAASGKSHASVKSTKSQKSNRTTASPNPNEDDIPSAETSGQAEQDENVRVASVLSVKSRSSVESRTSHKSSRSLRLVSTNPNVTIESPDDEEGDERARSAASVKSKSSTSSRKSNRNRAAKTDVETADDNVVEVNAPQSKSEGQMLSPRSACPSRTKSPKGQKVLPAPSDGETRGPSALSVTSTISAKSGKSKCSCGAASAKGVKDQDNEELGNEEASDRAASILSRSTKRSRRESGGTDQPLSRNSSGSVSLGLPEDEDTVDSDSGKSSVSFQATAERKSRAKTATPHVPEKDGTGSIVSQKSSGKTTRNRPAVDIPTIETPGGSLHRGEGAGEQTTGRGAGALSAKSSRSNKSSRSSGVKTVNYLETGSVRSGSATSNVGAPDSRPRSASAKSRSKSSASASGKKVNVARNSGDNVTESQVIGRPASEANGKEETADDSVKDSVKEHRAKSSSSVKTSSSQKKEMQSSSPRPGSRVEAPGESTPSRSLSAADMLKESRQSKASEAGAKSTPKKRAKSRNQADPEALDPSPACLPNASPNEVVSDWLRSIPANSGMLALGDEPQEEAAEEKPGEEKATEEEGPERVEEQETAEAKEGEEKDEGAGCDAAEEEQSSGDALGASSRPETLLLSGDTLPRNMCSSAAVMKVLLSSSLGRCRSMPEVSR</sequence>
<feature type="compositionally biased region" description="Basic and acidic residues" evidence="6">
    <location>
        <begin position="616"/>
        <end position="627"/>
    </location>
</feature>
<feature type="compositionally biased region" description="Polar residues" evidence="6">
    <location>
        <begin position="311"/>
        <end position="322"/>
    </location>
</feature>
<dbReference type="PROSITE" id="PS50309">
    <property type="entry name" value="DC"/>
    <property type="match status" value="2"/>
</dbReference>
<feature type="region of interest" description="Disordered" evidence="6">
    <location>
        <begin position="114"/>
        <end position="148"/>
    </location>
</feature>
<feature type="compositionally biased region" description="Low complexity" evidence="6">
    <location>
        <begin position="1049"/>
        <end position="1059"/>
    </location>
</feature>
<dbReference type="OrthoDB" id="9895813at2759"/>
<evidence type="ECO:0000256" key="3">
    <source>
        <dbReference type="ARBA" id="ARBA00022490"/>
    </source>
</evidence>
<keyword evidence="9" id="KW-1185">Reference proteome</keyword>
<dbReference type="SUPFAM" id="SSF89837">
    <property type="entry name" value="Doublecortin (DC)"/>
    <property type="match status" value="2"/>
</dbReference>
<feature type="region of interest" description="Disordered" evidence="6">
    <location>
        <begin position="582"/>
        <end position="690"/>
    </location>
</feature>
<feature type="domain" description="Doublecortin" evidence="7">
    <location>
        <begin position="32"/>
        <end position="114"/>
    </location>
</feature>
<feature type="compositionally biased region" description="Polar residues" evidence="6">
    <location>
        <begin position="1089"/>
        <end position="1107"/>
    </location>
</feature>
<evidence type="ECO:0000256" key="2">
    <source>
        <dbReference type="ARBA" id="ARBA00004496"/>
    </source>
</evidence>
<dbReference type="SMART" id="SM00537">
    <property type="entry name" value="DCX"/>
    <property type="match status" value="2"/>
</dbReference>
<reference evidence="8 9" key="1">
    <citation type="submission" date="2019-03" db="EMBL/GenBank/DDBJ databases">
        <title>First draft genome of Liparis tanakae, snailfish: a comprehensive survey of snailfish specific genes.</title>
        <authorList>
            <person name="Kim W."/>
            <person name="Song I."/>
            <person name="Jeong J.-H."/>
            <person name="Kim D."/>
            <person name="Kim S."/>
            <person name="Ryu S."/>
            <person name="Song J.Y."/>
            <person name="Lee S.K."/>
        </authorList>
    </citation>
    <scope>NUCLEOTIDE SEQUENCE [LARGE SCALE GENOMIC DNA]</scope>
    <source>
        <tissue evidence="8">Muscle</tissue>
    </source>
</reference>
<dbReference type="GO" id="GO:0035556">
    <property type="term" value="P:intracellular signal transduction"/>
    <property type="evidence" value="ECO:0007669"/>
    <property type="project" value="InterPro"/>
</dbReference>
<protein>
    <submittedName>
        <fullName evidence="8">Retinitis pigmentosa 1-like 1 protein</fullName>
    </submittedName>
</protein>
<feature type="compositionally biased region" description="Low complexity" evidence="6">
    <location>
        <begin position="300"/>
        <end position="310"/>
    </location>
</feature>
<feature type="compositionally biased region" description="Basic and acidic residues" evidence="6">
    <location>
        <begin position="978"/>
        <end position="990"/>
    </location>
</feature>
<dbReference type="GO" id="GO:0005930">
    <property type="term" value="C:axoneme"/>
    <property type="evidence" value="ECO:0007669"/>
    <property type="project" value="TreeGrafter"/>
</dbReference>
<keyword evidence="5" id="KW-0966">Cell projection</keyword>
<proteinExistence type="predicted"/>
<feature type="region of interest" description="Disordered" evidence="6">
    <location>
        <begin position="386"/>
        <end position="414"/>
    </location>
</feature>
<organism evidence="8 9">
    <name type="scientific">Liparis tanakae</name>
    <name type="common">Tanaka's snailfish</name>
    <dbReference type="NCBI Taxonomy" id="230148"/>
    <lineage>
        <taxon>Eukaryota</taxon>
        <taxon>Metazoa</taxon>
        <taxon>Chordata</taxon>
        <taxon>Craniata</taxon>
        <taxon>Vertebrata</taxon>
        <taxon>Euteleostomi</taxon>
        <taxon>Actinopterygii</taxon>
        <taxon>Neopterygii</taxon>
        <taxon>Teleostei</taxon>
        <taxon>Neoteleostei</taxon>
        <taxon>Acanthomorphata</taxon>
        <taxon>Eupercaria</taxon>
        <taxon>Perciformes</taxon>
        <taxon>Cottioidei</taxon>
        <taxon>Cottales</taxon>
        <taxon>Liparidae</taxon>
        <taxon>Liparis</taxon>
    </lineage>
</organism>
<dbReference type="Pfam" id="PF03607">
    <property type="entry name" value="DCX"/>
    <property type="match status" value="2"/>
</dbReference>
<dbReference type="PANTHER" id="PTHR23005">
    <property type="entry name" value="RETINITIS PIGMENTOSA 1 PROTEIN"/>
    <property type="match status" value="1"/>
</dbReference>
<evidence type="ECO:0000256" key="5">
    <source>
        <dbReference type="ARBA" id="ARBA00023273"/>
    </source>
</evidence>
<feature type="compositionally biased region" description="Basic and acidic residues" evidence="6">
    <location>
        <begin position="287"/>
        <end position="299"/>
    </location>
</feature>
<gene>
    <name evidence="8" type="primary">RP1L1_0</name>
    <name evidence="8" type="ORF">EYF80_041426</name>
</gene>
<feature type="compositionally biased region" description="Low complexity" evidence="6">
    <location>
        <begin position="1178"/>
        <end position="1191"/>
    </location>
</feature>
<feature type="region of interest" description="Disordered" evidence="6">
    <location>
        <begin position="237"/>
        <end position="322"/>
    </location>
</feature>
<dbReference type="Gene3D" id="3.10.20.230">
    <property type="entry name" value="Doublecortin domain"/>
    <property type="match status" value="2"/>
</dbReference>
<evidence type="ECO:0000256" key="6">
    <source>
        <dbReference type="SAM" id="MobiDB-lite"/>
    </source>
</evidence>
<dbReference type="GO" id="GO:0035082">
    <property type="term" value="P:axoneme assembly"/>
    <property type="evidence" value="ECO:0007669"/>
    <property type="project" value="TreeGrafter"/>
</dbReference>
<feature type="compositionally biased region" description="Basic and acidic residues" evidence="6">
    <location>
        <begin position="1511"/>
        <end position="1527"/>
    </location>
</feature>
<evidence type="ECO:0000256" key="4">
    <source>
        <dbReference type="ARBA" id="ARBA00022737"/>
    </source>
</evidence>
<dbReference type="InterPro" id="IPR003533">
    <property type="entry name" value="Doublecortin_dom"/>
</dbReference>
<feature type="domain" description="Doublecortin" evidence="7">
    <location>
        <begin position="149"/>
        <end position="228"/>
    </location>
</feature>
<evidence type="ECO:0000313" key="9">
    <source>
        <dbReference type="Proteomes" id="UP000314294"/>
    </source>
</evidence>
<feature type="compositionally biased region" description="Polar residues" evidence="6">
    <location>
        <begin position="388"/>
        <end position="399"/>
    </location>
</feature>
<accession>A0A4Z2G4C6</accession>
<dbReference type="PANTHER" id="PTHR23005:SF3">
    <property type="entry name" value="RETINITIS PIGMENTOSA 1-LIKE 1 PROTEIN"/>
    <property type="match status" value="1"/>
</dbReference>
<feature type="compositionally biased region" description="Pro residues" evidence="6">
    <location>
        <begin position="13"/>
        <end position="22"/>
    </location>
</feature>
<dbReference type="InterPro" id="IPR036572">
    <property type="entry name" value="Doublecortin_dom_sf"/>
</dbReference>
<feature type="compositionally biased region" description="Polar residues" evidence="6">
    <location>
        <begin position="767"/>
        <end position="791"/>
    </location>
</feature>
<feature type="compositionally biased region" description="Acidic residues" evidence="6">
    <location>
        <begin position="678"/>
        <end position="689"/>
    </location>
</feature>
<dbReference type="GO" id="GO:0060041">
    <property type="term" value="P:retina development in camera-type eye"/>
    <property type="evidence" value="ECO:0007669"/>
    <property type="project" value="TreeGrafter"/>
</dbReference>